<reference evidence="3" key="1">
    <citation type="journal article" date="2014" name="Genome Announc.">
        <title>Draft Genome Sequences of Two Lactobacillus Strains, L. farraginis JCM 14108T and L. composti JCM 14202T, Isolated from Compost of Distilled Shochu Residue.</title>
        <authorList>
            <person name="Yuki M."/>
            <person name="Oshima K."/>
            <person name="Suda W."/>
            <person name="Kitahara M."/>
            <person name="Kitamura K."/>
            <person name="Iida T."/>
            <person name="Hattori M."/>
            <person name="Ohkuma M."/>
        </authorList>
    </citation>
    <scope>NUCLEOTIDE SEQUENCE [LARGE SCALE GENOMIC DNA]</scope>
    <source>
        <strain evidence="3">JCM 14108</strain>
    </source>
</reference>
<protein>
    <submittedName>
        <fullName evidence="3">Viral A-type inclusion protein repeat containing protein</fullName>
    </submittedName>
</protein>
<keyword evidence="1" id="KW-0175">Coiled coil</keyword>
<dbReference type="Proteomes" id="UP000019488">
    <property type="component" value="Unassembled WGS sequence"/>
</dbReference>
<sequence>MRYDPKRMSKKQRKAQDLADQHHDRVLAAFKKKQEKLAKETVKLNEQADNAKSKPKQPRAVSKLDKQTKKIKKDNHRLKTKLKQRQDEYRKQVAKLRRYKKKVDEANAESAALQAKLTEVQGQLAAARQYTRELSEERDYLERDNQAQSKRIKSLTNMNRRTNQRYQELFHSTEGQELFSLRRENLSLTRSREDLKKEIKPLQQKLLAAKKPPKATEVIGQLSINQLIDELFSRLAESNTMKFLPILPLYNRVNYLLQQNMRQTEKHRANRAALHNLQQLYGYVKNIDDQLAFVSLDGSVFPNPQVKNNQFPLVEDDVYRGNYLMATDQFMIDKHYPALSADYATQLTRQRKAQRPQSVSKDAFLNQFILAHPDAKQILGSKDIKIVTWFKQISYKRLFQPFDTVLEILDPSERSGDYIYNRIENVDTDLAFILIEGSHHVNSRIYKDRPAAHPEKIRILDNASPKELLQMTYDHFKSLATRQHSH</sequence>
<proteinExistence type="predicted"/>
<evidence type="ECO:0000256" key="1">
    <source>
        <dbReference type="SAM" id="Coils"/>
    </source>
</evidence>
<comment type="caution">
    <text evidence="3">The sequence shown here is derived from an EMBL/GenBank/DDBJ whole genome shotgun (WGS) entry which is preliminary data.</text>
</comment>
<feature type="coiled-coil region" evidence="1">
    <location>
        <begin position="79"/>
        <end position="123"/>
    </location>
</feature>
<evidence type="ECO:0000256" key="2">
    <source>
        <dbReference type="SAM" id="MobiDB-lite"/>
    </source>
</evidence>
<accession>X0PAY8</accession>
<dbReference type="EMBL" id="BAKI01000017">
    <property type="protein sequence ID" value="GAF36788.1"/>
    <property type="molecule type" value="Genomic_DNA"/>
</dbReference>
<feature type="region of interest" description="Disordered" evidence="2">
    <location>
        <begin position="1"/>
        <end position="22"/>
    </location>
</feature>
<dbReference type="eggNOG" id="ENOG5030AQ9">
    <property type="taxonomic scope" value="Bacteria"/>
</dbReference>
<gene>
    <name evidence="3" type="ORF">JCM14108_1775</name>
</gene>
<dbReference type="RefSeq" id="WP_235807130.1">
    <property type="nucleotide sequence ID" value="NZ_AZFY01000073.1"/>
</dbReference>
<evidence type="ECO:0000313" key="3">
    <source>
        <dbReference type="EMBL" id="GAF36788.1"/>
    </source>
</evidence>
<name>X0PAY8_9LACO</name>
<feature type="region of interest" description="Disordered" evidence="2">
    <location>
        <begin position="43"/>
        <end position="73"/>
    </location>
</feature>
<evidence type="ECO:0000313" key="4">
    <source>
        <dbReference type="Proteomes" id="UP000019488"/>
    </source>
</evidence>
<dbReference type="AlphaFoldDB" id="X0PAY8"/>
<organism evidence="3 4">
    <name type="scientific">Lentilactobacillus farraginis DSM 18382 = JCM 14108</name>
    <dbReference type="NCBI Taxonomy" id="1423743"/>
    <lineage>
        <taxon>Bacteria</taxon>
        <taxon>Bacillati</taxon>
        <taxon>Bacillota</taxon>
        <taxon>Bacilli</taxon>
        <taxon>Lactobacillales</taxon>
        <taxon>Lactobacillaceae</taxon>
        <taxon>Lentilactobacillus</taxon>
    </lineage>
</organism>